<dbReference type="AlphaFoldDB" id="A0A377XC77"/>
<dbReference type="EMBL" id="UGLH01000005">
    <property type="protein sequence ID" value="STT75315.1"/>
    <property type="molecule type" value="Genomic_DNA"/>
</dbReference>
<name>A0A377XC77_KLEPN</name>
<gene>
    <name evidence="1" type="ORF">NCTC5047_01112</name>
</gene>
<accession>A0A377XC77</accession>
<sequence length="87" mass="10116">MPHSVKGGQRCQRSSEWNRLHLLPRKSLWLQYSLACNQLVLLFRLNRACKMLRHVSALPWTAKRHSGWLMQRAMSLRGKMSSTLPSS</sequence>
<organism evidence="1 2">
    <name type="scientific">Klebsiella pneumoniae</name>
    <dbReference type="NCBI Taxonomy" id="573"/>
    <lineage>
        <taxon>Bacteria</taxon>
        <taxon>Pseudomonadati</taxon>
        <taxon>Pseudomonadota</taxon>
        <taxon>Gammaproteobacteria</taxon>
        <taxon>Enterobacterales</taxon>
        <taxon>Enterobacteriaceae</taxon>
        <taxon>Klebsiella/Raoultella group</taxon>
        <taxon>Klebsiella</taxon>
        <taxon>Klebsiella pneumoniae complex</taxon>
    </lineage>
</organism>
<evidence type="ECO:0000313" key="1">
    <source>
        <dbReference type="EMBL" id="STT75315.1"/>
    </source>
</evidence>
<dbReference type="Proteomes" id="UP000254340">
    <property type="component" value="Unassembled WGS sequence"/>
</dbReference>
<reference evidence="1 2" key="1">
    <citation type="submission" date="2018-06" db="EMBL/GenBank/DDBJ databases">
        <authorList>
            <consortium name="Pathogen Informatics"/>
            <person name="Doyle S."/>
        </authorList>
    </citation>
    <scope>NUCLEOTIDE SEQUENCE [LARGE SCALE GENOMIC DNA]</scope>
    <source>
        <strain evidence="1 2">NCTC5047</strain>
    </source>
</reference>
<evidence type="ECO:0000313" key="2">
    <source>
        <dbReference type="Proteomes" id="UP000254340"/>
    </source>
</evidence>
<protein>
    <submittedName>
        <fullName evidence="1">Uncharacterized protein</fullName>
    </submittedName>
</protein>
<proteinExistence type="predicted"/>